<protein>
    <submittedName>
        <fullName evidence="2">Uncharacterized protein</fullName>
    </submittedName>
</protein>
<organism evidence="2">
    <name type="scientific">Spirodela intermedia</name>
    <name type="common">Intermediate duckweed</name>
    <dbReference type="NCBI Taxonomy" id="51605"/>
    <lineage>
        <taxon>Eukaryota</taxon>
        <taxon>Viridiplantae</taxon>
        <taxon>Streptophyta</taxon>
        <taxon>Embryophyta</taxon>
        <taxon>Tracheophyta</taxon>
        <taxon>Spermatophyta</taxon>
        <taxon>Magnoliopsida</taxon>
        <taxon>Liliopsida</taxon>
        <taxon>Araceae</taxon>
        <taxon>Lemnoideae</taxon>
        <taxon>Spirodela</taxon>
    </lineage>
</organism>
<feature type="compositionally biased region" description="Gly residues" evidence="1">
    <location>
        <begin position="29"/>
        <end position="44"/>
    </location>
</feature>
<proteinExistence type="predicted"/>
<gene>
    <name evidence="2" type="ORF">SI7747_13016208</name>
</gene>
<evidence type="ECO:0000313" key="2">
    <source>
        <dbReference type="EMBL" id="CAA2630562.1"/>
    </source>
</evidence>
<reference evidence="2 3" key="1">
    <citation type="submission" date="2019-12" db="EMBL/GenBank/DDBJ databases">
        <authorList>
            <person name="Scholz U."/>
            <person name="Mascher M."/>
            <person name="Fiebig A."/>
        </authorList>
    </citation>
    <scope>NUCLEOTIDE SEQUENCE</scope>
</reference>
<dbReference type="AlphaFoldDB" id="A0A7I8JJ43"/>
<evidence type="ECO:0000256" key="1">
    <source>
        <dbReference type="SAM" id="MobiDB-lite"/>
    </source>
</evidence>
<dbReference type="Proteomes" id="UP001189122">
    <property type="component" value="Unassembled WGS sequence"/>
</dbReference>
<feature type="compositionally biased region" description="Polar residues" evidence="1">
    <location>
        <begin position="19"/>
        <end position="28"/>
    </location>
</feature>
<sequence length="59" mass="5856">MGGASPQSCCGGEPARRGQSGSHSQRTGSHGGPGERAALGGGQQRGLHVSRVSDSLELV</sequence>
<keyword evidence="3" id="KW-1185">Reference proteome</keyword>
<dbReference type="EMBL" id="LR743600">
    <property type="protein sequence ID" value="CAA2630562.1"/>
    <property type="molecule type" value="Genomic_DNA"/>
</dbReference>
<dbReference type="EMBL" id="CACRZD030000013">
    <property type="protein sequence ID" value="CAA6669805.1"/>
    <property type="molecule type" value="Genomic_DNA"/>
</dbReference>
<feature type="region of interest" description="Disordered" evidence="1">
    <location>
        <begin position="1"/>
        <end position="59"/>
    </location>
</feature>
<accession>A0A7I8JJ43</accession>
<name>A0A7I8JJ43_SPIIN</name>
<evidence type="ECO:0000313" key="3">
    <source>
        <dbReference type="Proteomes" id="UP001189122"/>
    </source>
</evidence>